<reference evidence="1 2" key="1">
    <citation type="submission" date="2018-08" db="EMBL/GenBank/DDBJ databases">
        <title>Mucilaginibacter terrae sp. nov., isolated from manganese diggings.</title>
        <authorList>
            <person name="Huang Y."/>
            <person name="Zhou Z."/>
        </authorList>
    </citation>
    <scope>NUCLEOTIDE SEQUENCE [LARGE SCALE GENOMIC DNA]</scope>
    <source>
        <strain evidence="1 2">ZH6</strain>
    </source>
</reference>
<sequence length="166" mass="18161">MKIRIFLAAITICLFSFGCKSRKQLSQEGASNASQNSAGKLIVHMTMKEKFVSSGSALLSFTVINNTNRDLRFCKWETPFEPRIGKYFEIIDGNGNEAVFKGAMARRVMPPPASAYITVAAKSKVTTEINLATNYVLAKTKYKLTYVGSGVSGLQVKNTISFSVAN</sequence>
<comment type="caution">
    <text evidence="1">The sequence shown here is derived from an EMBL/GenBank/DDBJ whole genome shotgun (WGS) entry which is preliminary data.</text>
</comment>
<evidence type="ECO:0000313" key="1">
    <source>
        <dbReference type="EMBL" id="RFZ85716.1"/>
    </source>
</evidence>
<dbReference type="GO" id="GO:0006508">
    <property type="term" value="P:proteolysis"/>
    <property type="evidence" value="ECO:0007669"/>
    <property type="project" value="UniProtKB-KW"/>
</dbReference>
<dbReference type="RefSeq" id="WP_117382613.1">
    <property type="nucleotide sequence ID" value="NZ_QWDE01000001.1"/>
</dbReference>
<proteinExistence type="predicted"/>
<name>A0A3E2NXG5_9SPHI</name>
<dbReference type="GO" id="GO:0008233">
    <property type="term" value="F:peptidase activity"/>
    <property type="evidence" value="ECO:0007669"/>
    <property type="project" value="UniProtKB-KW"/>
</dbReference>
<dbReference type="PROSITE" id="PS51257">
    <property type="entry name" value="PROKAR_LIPOPROTEIN"/>
    <property type="match status" value="1"/>
</dbReference>
<keyword evidence="1" id="KW-0378">Hydrolase</keyword>
<protein>
    <submittedName>
        <fullName evidence="1">Protease</fullName>
    </submittedName>
</protein>
<accession>A0A3E2NXG5</accession>
<organism evidence="1 2">
    <name type="scientific">Mucilaginibacter terrenus</name>
    <dbReference type="NCBI Taxonomy" id="2482727"/>
    <lineage>
        <taxon>Bacteria</taxon>
        <taxon>Pseudomonadati</taxon>
        <taxon>Bacteroidota</taxon>
        <taxon>Sphingobacteriia</taxon>
        <taxon>Sphingobacteriales</taxon>
        <taxon>Sphingobacteriaceae</taxon>
        <taxon>Mucilaginibacter</taxon>
    </lineage>
</organism>
<keyword evidence="2" id="KW-1185">Reference proteome</keyword>
<gene>
    <name evidence="1" type="ORF">DYU05_08995</name>
</gene>
<evidence type="ECO:0000313" key="2">
    <source>
        <dbReference type="Proteomes" id="UP000260823"/>
    </source>
</evidence>
<dbReference type="OrthoDB" id="711001at2"/>
<dbReference type="AlphaFoldDB" id="A0A3E2NXG5"/>
<keyword evidence="1" id="KW-0645">Protease</keyword>
<dbReference type="Gene3D" id="2.60.40.2970">
    <property type="match status" value="1"/>
</dbReference>
<dbReference type="EMBL" id="QWDE01000001">
    <property type="protein sequence ID" value="RFZ85716.1"/>
    <property type="molecule type" value="Genomic_DNA"/>
</dbReference>
<dbReference type="Proteomes" id="UP000260823">
    <property type="component" value="Unassembled WGS sequence"/>
</dbReference>